<keyword evidence="11 13" id="KW-0472">Membrane</keyword>
<dbReference type="HAMAP" id="MF_01393">
    <property type="entry name" value="ATP_synth_a_bact"/>
    <property type="match status" value="1"/>
</dbReference>
<evidence type="ECO:0000313" key="16">
    <source>
        <dbReference type="Proteomes" id="UP000503264"/>
    </source>
</evidence>
<dbReference type="GO" id="GO:0046933">
    <property type="term" value="F:proton-transporting ATP synthase activity, rotational mechanism"/>
    <property type="evidence" value="ECO:0007669"/>
    <property type="project" value="UniProtKB-UniRule"/>
</dbReference>
<dbReference type="NCBIfam" id="NF004481">
    <property type="entry name" value="PRK05815.2-3"/>
    <property type="match status" value="1"/>
</dbReference>
<keyword evidence="10 13" id="KW-0406">Ion transport</keyword>
<comment type="subcellular location">
    <subcellularLocation>
        <location evidence="13 14">Cell membrane</location>
        <topology evidence="13 14">Multi-pass membrane protein</topology>
    </subcellularLocation>
    <subcellularLocation>
        <location evidence="1">Membrane</location>
        <topology evidence="1">Multi-pass membrane protein</topology>
    </subcellularLocation>
</comment>
<evidence type="ECO:0000256" key="1">
    <source>
        <dbReference type="ARBA" id="ARBA00004141"/>
    </source>
</evidence>
<dbReference type="InterPro" id="IPR023011">
    <property type="entry name" value="ATP_synth_F0_asu_AS"/>
</dbReference>
<dbReference type="PANTHER" id="PTHR42823:SF3">
    <property type="entry name" value="ATP SYNTHASE SUBUNIT A, CHLOROPLASTIC"/>
    <property type="match status" value="1"/>
</dbReference>
<accession>A0A6G5QHI8</accession>
<dbReference type="Pfam" id="PF00119">
    <property type="entry name" value="ATP-synt_A"/>
    <property type="match status" value="1"/>
</dbReference>
<feature type="transmembrane region" description="Helical" evidence="13">
    <location>
        <begin position="12"/>
        <end position="34"/>
    </location>
</feature>
<evidence type="ECO:0000313" key="15">
    <source>
        <dbReference type="EMBL" id="QCD45084.1"/>
    </source>
</evidence>
<evidence type="ECO:0000256" key="6">
    <source>
        <dbReference type="ARBA" id="ARBA00022547"/>
    </source>
</evidence>
<keyword evidence="5" id="KW-0997">Cell inner membrane</keyword>
<dbReference type="GO" id="GO:0042777">
    <property type="term" value="P:proton motive force-driven plasma membrane ATP synthesis"/>
    <property type="evidence" value="ECO:0007669"/>
    <property type="project" value="TreeGrafter"/>
</dbReference>
<dbReference type="RefSeq" id="WP_034967152.1">
    <property type="nucleotide sequence ID" value="NZ_CP012542.1"/>
</dbReference>
<keyword evidence="12 13" id="KW-0066">ATP synthesis</keyword>
<dbReference type="GO" id="GO:0045259">
    <property type="term" value="C:proton-transporting ATP synthase complex"/>
    <property type="evidence" value="ECO:0007669"/>
    <property type="project" value="UniProtKB-KW"/>
</dbReference>
<keyword evidence="7 13" id="KW-0812">Transmembrane</keyword>
<feature type="transmembrane region" description="Helical" evidence="13">
    <location>
        <begin position="177"/>
        <end position="197"/>
    </location>
</feature>
<keyword evidence="3 13" id="KW-0813">Transport</keyword>
<dbReference type="InterPro" id="IPR045082">
    <property type="entry name" value="ATP_syn_F0_a_bact/chloroplast"/>
</dbReference>
<keyword evidence="4 13" id="KW-1003">Cell membrane</keyword>
<keyword evidence="16" id="KW-1185">Reference proteome</keyword>
<name>A0A6G5QHI8_9BACT</name>
<keyword evidence="9 13" id="KW-1133">Transmembrane helix</keyword>
<evidence type="ECO:0000256" key="3">
    <source>
        <dbReference type="ARBA" id="ARBA00022448"/>
    </source>
</evidence>
<dbReference type="PRINTS" id="PR00123">
    <property type="entry name" value="ATPASEA"/>
</dbReference>
<keyword evidence="6 13" id="KW-0138">CF(0)</keyword>
<proteinExistence type="inferred from homology"/>
<protein>
    <recommendedName>
        <fullName evidence="13 14">ATP synthase subunit a</fullName>
    </recommendedName>
    <alternativeName>
        <fullName evidence="13">ATP synthase F0 sector subunit a</fullName>
    </alternativeName>
    <alternativeName>
        <fullName evidence="13">F-ATPase subunit 6</fullName>
    </alternativeName>
</protein>
<feature type="transmembrane region" description="Helical" evidence="13">
    <location>
        <begin position="143"/>
        <end position="165"/>
    </location>
</feature>
<dbReference type="InterPro" id="IPR035908">
    <property type="entry name" value="F0_ATP_A_sf"/>
</dbReference>
<evidence type="ECO:0000256" key="5">
    <source>
        <dbReference type="ARBA" id="ARBA00022519"/>
    </source>
</evidence>
<evidence type="ECO:0000256" key="11">
    <source>
        <dbReference type="ARBA" id="ARBA00023136"/>
    </source>
</evidence>
<reference evidence="15 16" key="1">
    <citation type="submission" date="2016-07" db="EMBL/GenBank/DDBJ databases">
        <title>Comparative genomics of the Campylobacter concisus group.</title>
        <authorList>
            <person name="Miller W.G."/>
            <person name="Yee E."/>
            <person name="Chapman M.H."/>
            <person name="Huynh S."/>
            <person name="Bono J.L."/>
            <person name="On S.L.W."/>
            <person name="StLeger J."/>
            <person name="Foster G."/>
            <person name="Parker C.T."/>
        </authorList>
    </citation>
    <scope>NUCLEOTIDE SEQUENCE [LARGE SCALE GENOMIC DNA]</scope>
    <source>
        <strain evidence="15 16">CCUG 21559</strain>
    </source>
</reference>
<evidence type="ECO:0000256" key="9">
    <source>
        <dbReference type="ARBA" id="ARBA00022989"/>
    </source>
</evidence>
<comment type="similarity">
    <text evidence="2 13 14">Belongs to the ATPase A chain family.</text>
</comment>
<dbReference type="PROSITE" id="PS00449">
    <property type="entry name" value="ATPASE_A"/>
    <property type="match status" value="1"/>
</dbReference>
<dbReference type="EMBL" id="CP012542">
    <property type="protein sequence ID" value="QCD45084.1"/>
    <property type="molecule type" value="Genomic_DNA"/>
</dbReference>
<evidence type="ECO:0000256" key="14">
    <source>
        <dbReference type="RuleBase" id="RU000483"/>
    </source>
</evidence>
<gene>
    <name evidence="13 15" type="primary">atpB</name>
    <name evidence="15" type="ORF">CMUC_1319</name>
</gene>
<evidence type="ECO:0000256" key="12">
    <source>
        <dbReference type="ARBA" id="ARBA00023310"/>
    </source>
</evidence>
<organism evidence="15 16">
    <name type="scientific">Campylobacter mucosalis CCUG 21559</name>
    <dbReference type="NCBI Taxonomy" id="1032067"/>
    <lineage>
        <taxon>Bacteria</taxon>
        <taxon>Pseudomonadati</taxon>
        <taxon>Campylobacterota</taxon>
        <taxon>Epsilonproteobacteria</taxon>
        <taxon>Campylobacterales</taxon>
        <taxon>Campylobacteraceae</taxon>
        <taxon>Campylobacter</taxon>
    </lineage>
</organism>
<evidence type="ECO:0000256" key="8">
    <source>
        <dbReference type="ARBA" id="ARBA00022781"/>
    </source>
</evidence>
<dbReference type="AlphaFoldDB" id="A0A6G5QHI8"/>
<dbReference type="InterPro" id="IPR000568">
    <property type="entry name" value="ATP_synth_F0_asu"/>
</dbReference>
<comment type="function">
    <text evidence="13 14">Key component of the proton channel; it plays a direct role in the translocation of protons across the membrane.</text>
</comment>
<dbReference type="Gene3D" id="1.20.120.220">
    <property type="entry name" value="ATP synthase, F0 complex, subunit A"/>
    <property type="match status" value="1"/>
</dbReference>
<dbReference type="FunFam" id="1.20.120.220:FF:000006">
    <property type="entry name" value="ATP synthase subunit a"/>
    <property type="match status" value="1"/>
</dbReference>
<feature type="transmembrane region" description="Helical" evidence="13">
    <location>
        <begin position="76"/>
        <end position="99"/>
    </location>
</feature>
<evidence type="ECO:0000256" key="2">
    <source>
        <dbReference type="ARBA" id="ARBA00006810"/>
    </source>
</evidence>
<dbReference type="NCBIfam" id="TIGR01131">
    <property type="entry name" value="ATP_synt_6_or_A"/>
    <property type="match status" value="1"/>
</dbReference>
<dbReference type="Proteomes" id="UP000503264">
    <property type="component" value="Chromosome"/>
</dbReference>
<sequence>MKDLFLFSDLIYHSHAFVYAFHFCLVAIIVVLVAKCATSKMQLVPRGVQNIVEAYLEGVVSMGKDTLGSEELARKYLPLVATIGFVVFFSNAIGIIPGFESPTSSLNLTLTLALVVFVYYNYQGIKKNGFFKYFAHFMGPSKVLAPLMFLVEIISHLSRIVSLSFRLFGNIKGDDLFLLVMLSLAPFFAPLPAYALLTLMAVLQAFIFMMLTYVYLAGAVAVEEH</sequence>
<evidence type="ECO:0000256" key="7">
    <source>
        <dbReference type="ARBA" id="ARBA00022692"/>
    </source>
</evidence>
<dbReference type="CDD" id="cd00310">
    <property type="entry name" value="ATP-synt_Fo_a_6"/>
    <property type="match status" value="1"/>
</dbReference>
<dbReference type="SUPFAM" id="SSF81336">
    <property type="entry name" value="F1F0 ATP synthase subunit A"/>
    <property type="match status" value="1"/>
</dbReference>
<feature type="transmembrane region" description="Helical" evidence="13">
    <location>
        <begin position="202"/>
        <end position="222"/>
    </location>
</feature>
<evidence type="ECO:0000256" key="10">
    <source>
        <dbReference type="ARBA" id="ARBA00023065"/>
    </source>
</evidence>
<dbReference type="PANTHER" id="PTHR42823">
    <property type="entry name" value="ATP SYNTHASE SUBUNIT A, CHLOROPLASTIC"/>
    <property type="match status" value="1"/>
</dbReference>
<evidence type="ECO:0000256" key="13">
    <source>
        <dbReference type="HAMAP-Rule" id="MF_01393"/>
    </source>
</evidence>
<evidence type="ECO:0000256" key="4">
    <source>
        <dbReference type="ARBA" id="ARBA00022475"/>
    </source>
</evidence>
<feature type="transmembrane region" description="Helical" evidence="13">
    <location>
        <begin position="105"/>
        <end position="122"/>
    </location>
</feature>
<dbReference type="GO" id="GO:0005886">
    <property type="term" value="C:plasma membrane"/>
    <property type="evidence" value="ECO:0007669"/>
    <property type="project" value="UniProtKB-SubCell"/>
</dbReference>
<keyword evidence="8 13" id="KW-0375">Hydrogen ion transport</keyword>